<evidence type="ECO:0000256" key="3">
    <source>
        <dbReference type="ARBA" id="ARBA00022801"/>
    </source>
</evidence>
<sequence>MGKAKPSTLNRYLLRKQERQECRDCLLMFDALLLVVTIASLMTTLARDLAVGSLATLARPESPTWRALDQVVAERLPRLDQDLGPLLTALAAARSGTDLQAFRAAEEPEVVASMSDRTLAGVLSAMAAARHSPAQSALLEAVAARTPGFDEAALRQVSAALANLGPVGTPAVARLMEDLELRKPQTFGTSTQIALLWACARAPALDELGSERLCCMAVEVGPRLSQATEAELCRLAWVLVQGRRHFGAVGVSLLEAAISEARGRLGQFSSSQLSTMLWAAAEVAVQAEAVLPAAARLGALGLSELPEASLASLVVSVQKLGLATHEGAVLLALAAEEVGIRCEPGDRPSRSLLSPATLSAVLSGLAEMLPAEGERLLSALEPTIVAQLTYGHFGPKHLARMAHAAACLPGASAALREALARAARVAPAAFEPGDLASLSRSFVRLQLPDDYCRDLAEASQITAEGKRSTGGEYDTNVHQAYRNKLTRRVEGAEDAVRDRHAVVSTTCQAPTVAASMAEMQVSVHVYDLGASERISLLNSVLRPFGTGAFHCGVEIYGLEWSFSDIMNCTAEERARTGVFSAWPKQSPGHRYVESVSMGFTSKTEVQVLNLVADMEAAWPVAAYNVLRCGWHPSTADEPSECWSSKKSHWPFHPAVAAVPQHEMGALIEEIVKLCQQEAVEMQEKAMAYLFFEEDGQEIFRIGDAGQGDMFFKVGVQKVAVLRRDGNTKNLVQTSPPRTVGCILPGLMLFGYQRGIFMKGAFAIDYTSKDGQSKRLYCSAAGSPNPQQDFEIMRNALRKAEPKLQHIPMADWEEGTLWKASP</sequence>
<gene>
    <name evidence="6" type="primary">desi2</name>
    <name evidence="6" type="ORF">SNAT2548_LOCUS34285</name>
</gene>
<dbReference type="GO" id="GO:0101005">
    <property type="term" value="F:deubiquitinase activity"/>
    <property type="evidence" value="ECO:0007669"/>
    <property type="project" value="TreeGrafter"/>
</dbReference>
<comment type="similarity">
    <text evidence="1">Belongs to the DeSI family.</text>
</comment>
<dbReference type="SMART" id="SM01179">
    <property type="entry name" value="DUF862"/>
    <property type="match status" value="1"/>
</dbReference>
<keyword evidence="3" id="KW-0378">Hydrolase</keyword>
<feature type="domain" description="PPPDE" evidence="5">
    <location>
        <begin position="519"/>
        <end position="642"/>
    </location>
</feature>
<proteinExistence type="inferred from homology"/>
<evidence type="ECO:0000256" key="2">
    <source>
        <dbReference type="ARBA" id="ARBA00022670"/>
    </source>
</evidence>
<dbReference type="Pfam" id="PF05903">
    <property type="entry name" value="Peptidase_C97"/>
    <property type="match status" value="1"/>
</dbReference>
<dbReference type="EMBL" id="CAJNDS010002801">
    <property type="protein sequence ID" value="CAE7602788.1"/>
    <property type="molecule type" value="Genomic_DNA"/>
</dbReference>
<dbReference type="InterPro" id="IPR042266">
    <property type="entry name" value="PPPDE_sf"/>
</dbReference>
<evidence type="ECO:0000256" key="1">
    <source>
        <dbReference type="ARBA" id="ARBA00008140"/>
    </source>
</evidence>
<evidence type="ECO:0000259" key="5">
    <source>
        <dbReference type="PROSITE" id="PS51858"/>
    </source>
</evidence>
<dbReference type="GO" id="GO:0006508">
    <property type="term" value="P:proteolysis"/>
    <property type="evidence" value="ECO:0007669"/>
    <property type="project" value="UniProtKB-KW"/>
</dbReference>
<keyword evidence="4" id="KW-0812">Transmembrane</keyword>
<comment type="caution">
    <text evidence="6">The sequence shown here is derived from an EMBL/GenBank/DDBJ whole genome shotgun (WGS) entry which is preliminary data.</text>
</comment>
<dbReference type="AlphaFoldDB" id="A0A812UW91"/>
<organism evidence="6 7">
    <name type="scientific">Symbiodinium natans</name>
    <dbReference type="NCBI Taxonomy" id="878477"/>
    <lineage>
        <taxon>Eukaryota</taxon>
        <taxon>Sar</taxon>
        <taxon>Alveolata</taxon>
        <taxon>Dinophyceae</taxon>
        <taxon>Suessiales</taxon>
        <taxon>Symbiodiniaceae</taxon>
        <taxon>Symbiodinium</taxon>
    </lineage>
</organism>
<dbReference type="GO" id="GO:0016579">
    <property type="term" value="P:protein deubiquitination"/>
    <property type="evidence" value="ECO:0007669"/>
    <property type="project" value="TreeGrafter"/>
</dbReference>
<keyword evidence="7" id="KW-1185">Reference proteome</keyword>
<dbReference type="OrthoDB" id="10391972at2759"/>
<dbReference type="PROSITE" id="PS51858">
    <property type="entry name" value="PPPDE"/>
    <property type="match status" value="1"/>
</dbReference>
<keyword evidence="2" id="KW-0645">Protease</keyword>
<keyword evidence="4" id="KW-1133">Transmembrane helix</keyword>
<dbReference type="PANTHER" id="PTHR12378">
    <property type="entry name" value="DESUMOYLATING ISOPEPTIDASE"/>
    <property type="match status" value="1"/>
</dbReference>
<dbReference type="PANTHER" id="PTHR12378:SF80">
    <property type="entry name" value="IP06716P-RELATED"/>
    <property type="match status" value="1"/>
</dbReference>
<dbReference type="Proteomes" id="UP000604046">
    <property type="component" value="Unassembled WGS sequence"/>
</dbReference>
<dbReference type="InterPro" id="IPR008580">
    <property type="entry name" value="PPPDE_dom"/>
</dbReference>
<reference evidence="6" key="1">
    <citation type="submission" date="2021-02" db="EMBL/GenBank/DDBJ databases">
        <authorList>
            <person name="Dougan E. K."/>
            <person name="Rhodes N."/>
            <person name="Thang M."/>
            <person name="Chan C."/>
        </authorList>
    </citation>
    <scope>NUCLEOTIDE SEQUENCE</scope>
</reference>
<evidence type="ECO:0000313" key="6">
    <source>
        <dbReference type="EMBL" id="CAE7602788.1"/>
    </source>
</evidence>
<dbReference type="Gene3D" id="3.90.1720.30">
    <property type="entry name" value="PPPDE domains"/>
    <property type="match status" value="1"/>
</dbReference>
<keyword evidence="4" id="KW-0472">Membrane</keyword>
<feature type="transmembrane region" description="Helical" evidence="4">
    <location>
        <begin position="25"/>
        <end position="46"/>
    </location>
</feature>
<evidence type="ECO:0000256" key="4">
    <source>
        <dbReference type="SAM" id="Phobius"/>
    </source>
</evidence>
<name>A0A812UW91_9DINO</name>
<evidence type="ECO:0000313" key="7">
    <source>
        <dbReference type="Proteomes" id="UP000604046"/>
    </source>
</evidence>
<accession>A0A812UW91</accession>
<protein>
    <submittedName>
        <fullName evidence="6">Desi2 protein</fullName>
    </submittedName>
</protein>